<name>A0AA85KJ67_TRIRE</name>
<dbReference type="WBParaSite" id="TREG1_93950.1">
    <property type="protein sequence ID" value="TREG1_93950.1"/>
    <property type="gene ID" value="TREG1_93950"/>
</dbReference>
<dbReference type="Proteomes" id="UP000050795">
    <property type="component" value="Unassembled WGS sequence"/>
</dbReference>
<dbReference type="PANTHER" id="PTHR33395">
    <property type="entry name" value="TRANSCRIPTASE, PUTATIVE-RELATED-RELATED"/>
    <property type="match status" value="1"/>
</dbReference>
<evidence type="ECO:0008006" key="3">
    <source>
        <dbReference type="Google" id="ProtNLM"/>
    </source>
</evidence>
<protein>
    <recommendedName>
        <fullName evidence="3">Reverse transcriptase domain-containing protein</fullName>
    </recommendedName>
</protein>
<proteinExistence type="predicted"/>
<sequence>MKAQVEENKALEGTSKTQELCKILQKRLKKGEENNISHLEHEGINYDDPQIISELLSEWFSNNTKAHPSPILDITCKNNYKLGEINFNIQNIASAVRTLKANSSCGIDDIPSVIYKNGGTDMIVLLLRIFNISLVTETYPETWKNTYILPKHKGGAKTSACNYRPINITPVISRIMEKVIEDQMSDYFLKHKLDLGLIYSQNLSFSEHISNQVSKSRRLIGFLLRNLYRNESRILLYKFCVRPLLDYCSFIFSSTRIEDKLKVEGVQRYFTRKVLGTDNGTNYSTRCEILGLETLWLRRLRLNLSLFYKLLNQIVHTPANYTRSSGNTGYNLRHTKGTVAIEPCKTATRQRFFLVRYAQIWNKLPEKTRLASTLASFEKALNDTLSEFVIDTSGNSHVRVSEIIGPFNV</sequence>
<reference evidence="2" key="2">
    <citation type="submission" date="2023-11" db="UniProtKB">
        <authorList>
            <consortium name="WormBaseParasite"/>
        </authorList>
    </citation>
    <scope>IDENTIFICATION</scope>
</reference>
<dbReference type="PANTHER" id="PTHR33395:SF22">
    <property type="entry name" value="REVERSE TRANSCRIPTASE DOMAIN-CONTAINING PROTEIN"/>
    <property type="match status" value="1"/>
</dbReference>
<dbReference type="PRINTS" id="PR01345">
    <property type="entry name" value="CERVTRCPTASE"/>
</dbReference>
<reference evidence="1" key="1">
    <citation type="submission" date="2022-06" db="EMBL/GenBank/DDBJ databases">
        <authorList>
            <person name="Berger JAMES D."/>
            <person name="Berger JAMES D."/>
        </authorList>
    </citation>
    <scope>NUCLEOTIDE SEQUENCE [LARGE SCALE GENOMIC DNA]</scope>
</reference>
<keyword evidence="1" id="KW-1185">Reference proteome</keyword>
<accession>A0AA85KJ67</accession>
<evidence type="ECO:0000313" key="1">
    <source>
        <dbReference type="Proteomes" id="UP000050795"/>
    </source>
</evidence>
<dbReference type="AlphaFoldDB" id="A0AA85KJ67"/>
<organism evidence="1 2">
    <name type="scientific">Trichobilharzia regenti</name>
    <name type="common">Nasal bird schistosome</name>
    <dbReference type="NCBI Taxonomy" id="157069"/>
    <lineage>
        <taxon>Eukaryota</taxon>
        <taxon>Metazoa</taxon>
        <taxon>Spiralia</taxon>
        <taxon>Lophotrochozoa</taxon>
        <taxon>Platyhelminthes</taxon>
        <taxon>Trematoda</taxon>
        <taxon>Digenea</taxon>
        <taxon>Strigeidida</taxon>
        <taxon>Schistosomatoidea</taxon>
        <taxon>Schistosomatidae</taxon>
        <taxon>Trichobilharzia</taxon>
    </lineage>
</organism>
<evidence type="ECO:0000313" key="2">
    <source>
        <dbReference type="WBParaSite" id="TREG1_93950.1"/>
    </source>
</evidence>